<evidence type="ECO:0000256" key="2">
    <source>
        <dbReference type="ARBA" id="ARBA00022679"/>
    </source>
</evidence>
<keyword evidence="6" id="KW-1185">Reference proteome</keyword>
<evidence type="ECO:0000256" key="3">
    <source>
        <dbReference type="ARBA" id="ARBA00022777"/>
    </source>
</evidence>
<dbReference type="Gene3D" id="3.40.1190.20">
    <property type="match status" value="1"/>
</dbReference>
<comment type="similarity">
    <text evidence="1">Belongs to the carbohydrate kinase PfkB family.</text>
</comment>
<reference evidence="5 6" key="1">
    <citation type="submission" date="2022-04" db="EMBL/GenBank/DDBJ databases">
        <title>Gracilibacillus sp. isolated from saltern.</title>
        <authorList>
            <person name="Won M."/>
            <person name="Lee C.-M."/>
            <person name="Woen H.-Y."/>
            <person name="Kwon S.-W."/>
        </authorList>
    </citation>
    <scope>NUCLEOTIDE SEQUENCE [LARGE SCALE GENOMIC DNA]</scope>
    <source>
        <strain evidence="5 6">SSWR10-1</strain>
    </source>
</reference>
<accession>A0ABY4ERA2</accession>
<feature type="domain" description="Carbohydrate kinase PfkB" evidence="4">
    <location>
        <begin position="4"/>
        <end position="314"/>
    </location>
</feature>
<gene>
    <name evidence="5" type="ORF">MUN88_11480</name>
</gene>
<dbReference type="CDD" id="cd01166">
    <property type="entry name" value="KdgK"/>
    <property type="match status" value="1"/>
</dbReference>
<dbReference type="Pfam" id="PF00294">
    <property type="entry name" value="PfkB"/>
    <property type="match status" value="1"/>
</dbReference>
<proteinExistence type="inferred from homology"/>
<dbReference type="InterPro" id="IPR011611">
    <property type="entry name" value="PfkB_dom"/>
</dbReference>
<dbReference type="SUPFAM" id="SSF53613">
    <property type="entry name" value="Ribokinase-like"/>
    <property type="match status" value="1"/>
</dbReference>
<dbReference type="GO" id="GO:0016301">
    <property type="term" value="F:kinase activity"/>
    <property type="evidence" value="ECO:0007669"/>
    <property type="project" value="UniProtKB-KW"/>
</dbReference>
<name>A0ABY4ERA2_9BACI</name>
<organism evidence="5 6">
    <name type="scientific">Gracilibacillus caseinilyticus</name>
    <dbReference type="NCBI Taxonomy" id="2932256"/>
    <lineage>
        <taxon>Bacteria</taxon>
        <taxon>Bacillati</taxon>
        <taxon>Bacillota</taxon>
        <taxon>Bacilli</taxon>
        <taxon>Bacillales</taxon>
        <taxon>Bacillaceae</taxon>
        <taxon>Gracilibacillus</taxon>
    </lineage>
</organism>
<evidence type="ECO:0000313" key="6">
    <source>
        <dbReference type="Proteomes" id="UP000831782"/>
    </source>
</evidence>
<dbReference type="PANTHER" id="PTHR43320">
    <property type="entry name" value="SUGAR KINASE"/>
    <property type="match status" value="1"/>
</dbReference>
<keyword evidence="3 5" id="KW-0418">Kinase</keyword>
<evidence type="ECO:0000313" key="5">
    <source>
        <dbReference type="EMBL" id="UOQ46723.1"/>
    </source>
</evidence>
<evidence type="ECO:0000256" key="1">
    <source>
        <dbReference type="ARBA" id="ARBA00010688"/>
    </source>
</evidence>
<dbReference type="EMBL" id="CP095072">
    <property type="protein sequence ID" value="UOQ46723.1"/>
    <property type="molecule type" value="Genomic_DNA"/>
</dbReference>
<evidence type="ECO:0000259" key="4">
    <source>
        <dbReference type="Pfam" id="PF00294"/>
    </source>
</evidence>
<sequence>MSKAIAAFGEVMMRMTVPGHDLVSQASTLHYSFSGTGVNVTGSLTKLGHQTTVISALPQTPIGDAAVAHLHKLGISTDEIVRTGNDIGFYFLENGFGDRPSRVTYSNRLVSSFNTTKIDQYDFIRLSMQIDVLHLCGIALAMNDTIRHQMIEFAQLVKHHGGMVVFDCNYRPALWKNNEPQKARIYYEQLLPLADIVIMNEQDAKSTLGYSSPYQTREEQLEDLIPKVAHHFSIPQIAGTLRTVHQYRTHSIKGYLYQNKTFYYDTHPHFMVLDRIGAGDAFTSGIIHGQLCNHNPDHVIQFATASCKLAHTITGDTPLATEEEILQAMRKTATDIIR</sequence>
<dbReference type="RefSeq" id="WP_244715131.1">
    <property type="nucleotide sequence ID" value="NZ_CP095072.1"/>
</dbReference>
<dbReference type="InterPro" id="IPR029056">
    <property type="entry name" value="Ribokinase-like"/>
</dbReference>
<dbReference type="Proteomes" id="UP000831782">
    <property type="component" value="Chromosome"/>
</dbReference>
<dbReference type="PANTHER" id="PTHR43320:SF2">
    <property type="entry name" value="2-DEHYDRO-3-DEOXYGLUCONOKINASE_2-DEHYDRO-3-DEOXYGALACTONOKINASE"/>
    <property type="match status" value="1"/>
</dbReference>
<keyword evidence="2" id="KW-0808">Transferase</keyword>
<protein>
    <submittedName>
        <fullName evidence="5">Sugar kinase</fullName>
    </submittedName>
</protein>
<dbReference type="InterPro" id="IPR052700">
    <property type="entry name" value="Carb_kinase_PfkB-like"/>
</dbReference>